<evidence type="ECO:0000256" key="8">
    <source>
        <dbReference type="ARBA" id="ARBA00022927"/>
    </source>
</evidence>
<dbReference type="GO" id="GO:0030288">
    <property type="term" value="C:outer membrane-bounded periplasmic space"/>
    <property type="evidence" value="ECO:0007669"/>
    <property type="project" value="TreeGrafter"/>
</dbReference>
<dbReference type="GO" id="GO:0042953">
    <property type="term" value="P:lipoprotein transport"/>
    <property type="evidence" value="ECO:0007669"/>
    <property type="project" value="InterPro"/>
</dbReference>
<evidence type="ECO:0000256" key="6">
    <source>
        <dbReference type="ARBA" id="ARBA00022729"/>
    </source>
</evidence>
<dbReference type="Pfam" id="PF03548">
    <property type="entry name" value="LolA"/>
    <property type="match status" value="1"/>
</dbReference>
<evidence type="ECO:0000313" key="12">
    <source>
        <dbReference type="Proteomes" id="UP000009145"/>
    </source>
</evidence>
<dbReference type="KEGG" id="mec:Q7C_1651"/>
<comment type="function">
    <text evidence="10">Participates in the translocation of lipoproteins from the inner membrane to the outer membrane. Only forms a complex with a lipoprotein if the residue after the N-terminal Cys is not an aspartate (The Asp acts as a targeting signal to indicate that the lipoprotein should stay in the inner membrane).</text>
</comment>
<organism evidence="11 12">
    <name type="scientific">Methylophaga frappieri (strain ATCC BAA-2434 / DSM 25690 / JAM7)</name>
    <dbReference type="NCBI Taxonomy" id="754477"/>
    <lineage>
        <taxon>Bacteria</taxon>
        <taxon>Pseudomonadati</taxon>
        <taxon>Pseudomonadota</taxon>
        <taxon>Gammaproteobacteria</taxon>
        <taxon>Thiotrichales</taxon>
        <taxon>Piscirickettsiaceae</taxon>
        <taxon>Methylophaga</taxon>
    </lineage>
</organism>
<evidence type="ECO:0000256" key="3">
    <source>
        <dbReference type="ARBA" id="ARBA00011245"/>
    </source>
</evidence>
<feature type="chain" id="PRO_5009014205" description="Outer-membrane lipoprotein carrier protein" evidence="10">
    <location>
        <begin position="24"/>
        <end position="211"/>
    </location>
</feature>
<evidence type="ECO:0000256" key="9">
    <source>
        <dbReference type="ARBA" id="ARBA00023186"/>
    </source>
</evidence>
<keyword evidence="8 10" id="KW-0653">Protein transport</keyword>
<dbReference type="EMBL" id="CP003380">
    <property type="protein sequence ID" value="AFJ02799.1"/>
    <property type="molecule type" value="Genomic_DNA"/>
</dbReference>
<dbReference type="HOGENOM" id="CLU_087560_0_0_6"/>
<protein>
    <recommendedName>
        <fullName evidence="4 10">Outer-membrane lipoprotein carrier protein</fullName>
    </recommendedName>
</protein>
<dbReference type="GO" id="GO:0044874">
    <property type="term" value="P:lipoprotein localization to outer membrane"/>
    <property type="evidence" value="ECO:0007669"/>
    <property type="project" value="UniProtKB-UniRule"/>
</dbReference>
<name>I1YIQ6_METFJ</name>
<comment type="subcellular location">
    <subcellularLocation>
        <location evidence="1 10">Periplasm</location>
    </subcellularLocation>
</comment>
<keyword evidence="5 10" id="KW-0813">Transport</keyword>
<sequence length="211" mass="23858" precursor="true">MARRFSLSLLTVLSLLFSASTYAEDAVVDRLTQFVDQVQQFQARFQQVVADPEGQIVEQAAGVFYLSRPGKFRWDYHTPYAQQIVADGQQIWFYDEDLEQITVKNQSATLADTPAGLLSGKSRPDEAYHITRLNSDDGLQWVELTPKEADANYQRVQLGFSEQSLQQMRMVDAFDQQTRLVFSEANVNQPIAAEKFQFVPPQGVDVIGESP</sequence>
<dbReference type="PANTHER" id="PTHR35869:SF1">
    <property type="entry name" value="OUTER-MEMBRANE LIPOPROTEIN CARRIER PROTEIN"/>
    <property type="match status" value="1"/>
</dbReference>
<dbReference type="CDD" id="cd16325">
    <property type="entry name" value="LolA"/>
    <property type="match status" value="1"/>
</dbReference>
<dbReference type="InterPro" id="IPR029046">
    <property type="entry name" value="LolA/LolB/LppX"/>
</dbReference>
<evidence type="ECO:0000313" key="11">
    <source>
        <dbReference type="EMBL" id="AFJ02799.1"/>
    </source>
</evidence>
<dbReference type="Gene3D" id="2.50.20.10">
    <property type="entry name" value="Lipoprotein localisation LolA/LolB/LppX"/>
    <property type="match status" value="1"/>
</dbReference>
<dbReference type="OrthoDB" id="9787361at2"/>
<reference evidence="11 12" key="1">
    <citation type="journal article" date="2012" name="J. Bacteriol.">
        <title>Complete genome sequences of Methylophaga sp. strain JAM1 and Methylophaga sp. strain JAM7.</title>
        <authorList>
            <person name="Villeneuve C."/>
            <person name="Martineau C."/>
            <person name="Mauffrey F."/>
            <person name="Villemur R."/>
        </authorList>
    </citation>
    <scope>NUCLEOTIDE SEQUENCE [LARGE SCALE GENOMIC DNA]</scope>
    <source>
        <strain evidence="11 12">JAM7</strain>
    </source>
</reference>
<gene>
    <name evidence="10" type="primary">lolA</name>
    <name evidence="11" type="ordered locus">Q7C_1651</name>
</gene>
<keyword evidence="6 10" id="KW-0732">Signal</keyword>
<dbReference type="PANTHER" id="PTHR35869">
    <property type="entry name" value="OUTER-MEMBRANE LIPOPROTEIN CARRIER PROTEIN"/>
    <property type="match status" value="1"/>
</dbReference>
<evidence type="ECO:0000256" key="5">
    <source>
        <dbReference type="ARBA" id="ARBA00022448"/>
    </source>
</evidence>
<dbReference type="Proteomes" id="UP000009145">
    <property type="component" value="Chromosome"/>
</dbReference>
<evidence type="ECO:0000256" key="7">
    <source>
        <dbReference type="ARBA" id="ARBA00022764"/>
    </source>
</evidence>
<accession>I1YIQ6</accession>
<dbReference type="eggNOG" id="COG2834">
    <property type="taxonomic scope" value="Bacteria"/>
</dbReference>
<comment type="similarity">
    <text evidence="2 10">Belongs to the LolA family.</text>
</comment>
<dbReference type="InterPro" id="IPR018323">
    <property type="entry name" value="OM_lipoprot_carrier_LolA_Pbac"/>
</dbReference>
<dbReference type="AlphaFoldDB" id="I1YIQ6"/>
<comment type="subunit">
    <text evidence="3 10">Monomer.</text>
</comment>
<dbReference type="RefSeq" id="WP_014704219.1">
    <property type="nucleotide sequence ID" value="NC_017856.1"/>
</dbReference>
<dbReference type="SUPFAM" id="SSF89392">
    <property type="entry name" value="Prokaryotic lipoproteins and lipoprotein localization factors"/>
    <property type="match status" value="1"/>
</dbReference>
<evidence type="ECO:0000256" key="1">
    <source>
        <dbReference type="ARBA" id="ARBA00004418"/>
    </source>
</evidence>
<keyword evidence="12" id="KW-1185">Reference proteome</keyword>
<feature type="signal peptide" evidence="10">
    <location>
        <begin position="1"/>
        <end position="23"/>
    </location>
</feature>
<proteinExistence type="inferred from homology"/>
<keyword evidence="9 10" id="KW-0143">Chaperone</keyword>
<keyword evidence="11" id="KW-0449">Lipoprotein</keyword>
<dbReference type="PATRIC" id="fig|754477.3.peg.1628"/>
<evidence type="ECO:0000256" key="2">
    <source>
        <dbReference type="ARBA" id="ARBA00007615"/>
    </source>
</evidence>
<dbReference type="STRING" id="754477.Q7C_1651"/>
<evidence type="ECO:0000256" key="4">
    <source>
        <dbReference type="ARBA" id="ARBA00014035"/>
    </source>
</evidence>
<dbReference type="InterPro" id="IPR004564">
    <property type="entry name" value="OM_lipoprot_carrier_LolA-like"/>
</dbReference>
<keyword evidence="7 10" id="KW-0574">Periplasm</keyword>
<dbReference type="NCBIfam" id="TIGR00547">
    <property type="entry name" value="lolA"/>
    <property type="match status" value="1"/>
</dbReference>
<evidence type="ECO:0000256" key="10">
    <source>
        <dbReference type="HAMAP-Rule" id="MF_00240"/>
    </source>
</evidence>
<dbReference type="HAMAP" id="MF_00240">
    <property type="entry name" value="LolA"/>
    <property type="match status" value="1"/>
</dbReference>